<comment type="caution">
    <text evidence="9">The sequence shown here is derived from an EMBL/GenBank/DDBJ whole genome shotgun (WGS) entry which is preliminary data.</text>
</comment>
<dbReference type="InterPro" id="IPR025943">
    <property type="entry name" value="Sigma_54_int_dom_ATP-bd_2"/>
</dbReference>
<dbReference type="GO" id="GO:0016301">
    <property type="term" value="F:kinase activity"/>
    <property type="evidence" value="ECO:0007669"/>
    <property type="project" value="UniProtKB-KW"/>
</dbReference>
<dbReference type="InterPro" id="IPR033887">
    <property type="entry name" value="PTS_IIA_man"/>
</dbReference>
<dbReference type="SUPFAM" id="SSF53062">
    <property type="entry name" value="PTS system fructose IIA component-like"/>
    <property type="match status" value="1"/>
</dbReference>
<feature type="domain" description="PRD" evidence="8">
    <location>
        <begin position="443"/>
        <end position="548"/>
    </location>
</feature>
<gene>
    <name evidence="9" type="ORF">N495_17515</name>
</gene>
<dbReference type="Pfam" id="PF00874">
    <property type="entry name" value="PRD"/>
    <property type="match status" value="2"/>
</dbReference>
<evidence type="ECO:0000256" key="2">
    <source>
        <dbReference type="ARBA" id="ARBA00022741"/>
    </source>
</evidence>
<dbReference type="PROSITE" id="PS00676">
    <property type="entry name" value="SIGMA54_INTERACT_2"/>
    <property type="match status" value="1"/>
</dbReference>
<dbReference type="Gene3D" id="3.40.50.510">
    <property type="entry name" value="Phosphotransferase system, mannose-type IIA component"/>
    <property type="match status" value="1"/>
</dbReference>
<dbReference type="EMBL" id="JXSU01000008">
    <property type="protein sequence ID" value="KIS22254.1"/>
    <property type="molecule type" value="Genomic_DNA"/>
</dbReference>
<evidence type="ECO:0000256" key="5">
    <source>
        <dbReference type="ARBA" id="ARBA00023125"/>
    </source>
</evidence>
<feature type="domain" description="PRD" evidence="8">
    <location>
        <begin position="806"/>
        <end position="909"/>
    </location>
</feature>
<name>A0A0D1AGF7_CLOBO</name>
<protein>
    <submittedName>
        <fullName evidence="9">ATPase AAA</fullName>
    </submittedName>
</protein>
<dbReference type="Pfam" id="PF00158">
    <property type="entry name" value="Sigma54_activat"/>
    <property type="match status" value="1"/>
</dbReference>
<evidence type="ECO:0000313" key="9">
    <source>
        <dbReference type="EMBL" id="KIS22254.1"/>
    </source>
</evidence>
<dbReference type="InterPro" id="IPR003593">
    <property type="entry name" value="AAA+_ATPase"/>
</dbReference>
<dbReference type="Gene3D" id="3.40.50.300">
    <property type="entry name" value="P-loop containing nucleotide triphosphate hydrolases"/>
    <property type="match status" value="1"/>
</dbReference>
<dbReference type="Pfam" id="PF03610">
    <property type="entry name" value="EIIA-man"/>
    <property type="match status" value="1"/>
</dbReference>
<dbReference type="GO" id="GO:0005524">
    <property type="term" value="F:ATP binding"/>
    <property type="evidence" value="ECO:0007669"/>
    <property type="project" value="UniProtKB-KW"/>
</dbReference>
<dbReference type="Proteomes" id="UP000032250">
    <property type="component" value="Unassembled WGS sequence"/>
</dbReference>
<dbReference type="InterPro" id="IPR027417">
    <property type="entry name" value="P-loop_NTPase"/>
</dbReference>
<dbReference type="GO" id="GO:0016020">
    <property type="term" value="C:membrane"/>
    <property type="evidence" value="ECO:0007669"/>
    <property type="project" value="InterPro"/>
</dbReference>
<dbReference type="HOGENOM" id="CLU_014204_1_1_9"/>
<dbReference type="GO" id="GO:0009401">
    <property type="term" value="P:phosphoenolpyruvate-dependent sugar phosphotransferase system"/>
    <property type="evidence" value="ECO:0007669"/>
    <property type="project" value="InterPro"/>
</dbReference>
<dbReference type="InterPro" id="IPR004701">
    <property type="entry name" value="PTS_EIIA_man-typ"/>
</dbReference>
<dbReference type="Gene3D" id="1.10.1790.10">
    <property type="entry name" value="PRD domain"/>
    <property type="match status" value="2"/>
</dbReference>
<reference evidence="9 10" key="1">
    <citation type="submission" date="2014-06" db="EMBL/GenBank/DDBJ databases">
        <title>Genome characterization of distinct group I Clostridium botulinum lineages.</title>
        <authorList>
            <person name="Giordani F."/>
            <person name="Anselmo A."/>
            <person name="Fillo S."/>
            <person name="Palozzi A.M."/>
            <person name="Fortunato A."/>
            <person name="Gentile B."/>
            <person name="Ciammaruconi A."/>
            <person name="Anniballi F."/>
            <person name="De Medici D."/>
            <person name="Lista F."/>
        </authorList>
    </citation>
    <scope>NUCLEOTIDE SEQUENCE [LARGE SCALE GENOMIC DNA]</scope>
    <source>
        <strain evidence="9 10">B2 450</strain>
    </source>
</reference>
<keyword evidence="4" id="KW-0067">ATP-binding</keyword>
<proteinExistence type="predicted"/>
<dbReference type="SMART" id="SM00382">
    <property type="entry name" value="AAA"/>
    <property type="match status" value="1"/>
</dbReference>
<keyword evidence="5" id="KW-0238">DNA-binding</keyword>
<evidence type="ECO:0000313" key="10">
    <source>
        <dbReference type="Proteomes" id="UP000032250"/>
    </source>
</evidence>
<evidence type="ECO:0000256" key="3">
    <source>
        <dbReference type="ARBA" id="ARBA00022777"/>
    </source>
</evidence>
<dbReference type="GO" id="GO:0003677">
    <property type="term" value="F:DNA binding"/>
    <property type="evidence" value="ECO:0007669"/>
    <property type="project" value="UniProtKB-KW"/>
</dbReference>
<accession>A0A0D1AGF7</accession>
<evidence type="ECO:0000256" key="1">
    <source>
        <dbReference type="ARBA" id="ARBA00022679"/>
    </source>
</evidence>
<evidence type="ECO:0000259" key="8">
    <source>
        <dbReference type="PROSITE" id="PS51372"/>
    </source>
</evidence>
<dbReference type="PANTHER" id="PTHR32071">
    <property type="entry name" value="TRANSCRIPTIONAL REGULATORY PROTEIN"/>
    <property type="match status" value="1"/>
</dbReference>
<dbReference type="RefSeq" id="WP_043032561.1">
    <property type="nucleotide sequence ID" value="NZ_JXSU01000008.1"/>
</dbReference>
<keyword evidence="1" id="KW-0808">Transferase</keyword>
<feature type="domain" description="Sigma-54 factor interaction" evidence="6">
    <location>
        <begin position="82"/>
        <end position="316"/>
    </location>
</feature>
<dbReference type="CDD" id="cd00006">
    <property type="entry name" value="PTS_IIA_man"/>
    <property type="match status" value="1"/>
</dbReference>
<evidence type="ECO:0000259" key="7">
    <source>
        <dbReference type="PROSITE" id="PS51096"/>
    </source>
</evidence>
<keyword evidence="2" id="KW-0547">Nucleotide-binding</keyword>
<keyword evidence="3" id="KW-0418">Kinase</keyword>
<dbReference type="InterPro" id="IPR036390">
    <property type="entry name" value="WH_DNA-bd_sf"/>
</dbReference>
<dbReference type="SUPFAM" id="SSF52540">
    <property type="entry name" value="P-loop containing nucleoside triphosphate hydrolases"/>
    <property type="match status" value="1"/>
</dbReference>
<dbReference type="InterPro" id="IPR036662">
    <property type="entry name" value="PTS_EIIA_man-typ_sf"/>
</dbReference>
<dbReference type="PROSITE" id="PS51372">
    <property type="entry name" value="PRD_2"/>
    <property type="match status" value="2"/>
</dbReference>
<dbReference type="SUPFAM" id="SSF46785">
    <property type="entry name" value="Winged helix' DNA-binding domain"/>
    <property type="match status" value="1"/>
</dbReference>
<dbReference type="PATRIC" id="fig|1379739.3.peg.3881"/>
<dbReference type="GO" id="GO:0006355">
    <property type="term" value="P:regulation of DNA-templated transcription"/>
    <property type="evidence" value="ECO:0007669"/>
    <property type="project" value="InterPro"/>
</dbReference>
<sequence length="909" mass="104027">MSKIDEIYQSLIEMESQKGEGISAAYLSEHMHLNRANVSRYLNQLVKDEKIEKMQGRPVLYCSLRQKSNENKFNKRNSLDRMIGSDLSLNVPIQQAKAAILYPPNGLHTLILGETGVGKSMFAELMYHFAKESGVIKKEAPFIRFNCADYADNPQLVVGQIFGVKKGAYTGAENEKEGLLKKADGGILFLDEIHRLSPQGQEILFTYIDKGCFRKLGDTENLIKVKAQIIAATTEDPQSYLLKTFARRVPMIINIPVLKDRTMNERYYLIQKFITMESKRLEKNIYIDKNALISFLLYDCPNNIGQLKSDIQLSCAKAFLDYKSKNLKYILIKQSDLPKNVKRGFMQIKQYREKVNSLLNEKRDILVFYHDNNIEDNFLNQSEESNKNSYFYDLIEKKFVTLKNQGINEKDINDILNIDIESHFKKYISDLPQNFRKEEITKVVGNDIVTVVDKILNVAQKKLNREFDEKVYFGLALHLQQSIERIRQGRSIYHPKLNFIRSQYENEFMVSIEIAKIIDNRFNIETPLDEIGYLTMFLASNQYENIVNNPQKVGILVIMHGKATASSMVQVSNELLGEDCAKALDMPLSMKAEDMYEIAKLKIKELDIGKGVLLLVDMGSLNNFGSMISEETGVNIKTIDMVSTPIVIEACRKSLLGRGLDYIYNSCKELSEFGIQVKSKDIVKEKHKPKGLEKFLIITVCFTGHGGAERIKDIILSSIKENSKLKVIPLNILDKSKFLTNVESLSRDYKIISIVGTINIFIKDIPFISAAEILSGDGINVLKKLIDKERYFFKIKNSIQDHINLKDSDSLVELVTETIERMEKDLNVNIPNDVKIGMILHISFMIDKIKNGGLENNFENLREYIAKYEKEFKVVDKNFINIEKAYNISIGDSERAYILKMFINNSVSV</sequence>
<dbReference type="PROSITE" id="PS51096">
    <property type="entry name" value="PTS_EIIA_TYPE_4"/>
    <property type="match status" value="1"/>
</dbReference>
<dbReference type="AlphaFoldDB" id="A0A0D1AGF7"/>
<dbReference type="InterPro" id="IPR002078">
    <property type="entry name" value="Sigma_54_int"/>
</dbReference>
<dbReference type="PROSITE" id="PS50045">
    <property type="entry name" value="SIGMA54_INTERACT_4"/>
    <property type="match status" value="1"/>
</dbReference>
<dbReference type="PANTHER" id="PTHR32071:SF38">
    <property type="entry name" value="PSP OPERON TRANSCRIPTIONAL ACTIVATOR"/>
    <property type="match status" value="1"/>
</dbReference>
<organism evidence="9 10">
    <name type="scientific">Clostridium botulinum B2 450</name>
    <dbReference type="NCBI Taxonomy" id="1379739"/>
    <lineage>
        <taxon>Bacteria</taxon>
        <taxon>Bacillati</taxon>
        <taxon>Bacillota</taxon>
        <taxon>Clostridia</taxon>
        <taxon>Eubacteriales</taxon>
        <taxon>Clostridiaceae</taxon>
        <taxon>Clostridium</taxon>
    </lineage>
</organism>
<dbReference type="CDD" id="cd00009">
    <property type="entry name" value="AAA"/>
    <property type="match status" value="1"/>
</dbReference>
<dbReference type="SUPFAM" id="SSF63520">
    <property type="entry name" value="PTS-regulatory domain, PRD"/>
    <property type="match status" value="2"/>
</dbReference>
<evidence type="ECO:0000259" key="6">
    <source>
        <dbReference type="PROSITE" id="PS50045"/>
    </source>
</evidence>
<dbReference type="InterPro" id="IPR011608">
    <property type="entry name" value="PRD"/>
</dbReference>
<dbReference type="InterPro" id="IPR036634">
    <property type="entry name" value="PRD_sf"/>
</dbReference>
<dbReference type="OrthoDB" id="9765164at2"/>
<feature type="domain" description="PTS EIIA type-4" evidence="7">
    <location>
        <begin position="552"/>
        <end position="675"/>
    </location>
</feature>
<evidence type="ECO:0000256" key="4">
    <source>
        <dbReference type="ARBA" id="ARBA00022840"/>
    </source>
</evidence>